<keyword evidence="2 5" id="KW-0028">Amino-acid biosynthesis</keyword>
<keyword evidence="3 5" id="KW-0368">Histidine biosynthesis</keyword>
<comment type="similarity">
    <text evidence="1 5">Belongs to the HisA/HisF family.</text>
</comment>
<reference evidence="7" key="1">
    <citation type="journal article" date="2019" name="Int. J. Syst. Evol. Microbiol.">
        <title>The Global Catalogue of Microorganisms (GCM) 10K type strain sequencing project: providing services to taxonomists for standard genome sequencing and annotation.</title>
        <authorList>
            <consortium name="The Broad Institute Genomics Platform"/>
            <consortium name="The Broad Institute Genome Sequencing Center for Infectious Disease"/>
            <person name="Wu L."/>
            <person name="Ma J."/>
        </authorList>
    </citation>
    <scope>NUCLEOTIDE SEQUENCE [LARGE SCALE GENOMIC DNA]</scope>
    <source>
        <strain evidence="7">JCM 17759</strain>
    </source>
</reference>
<dbReference type="InterPro" id="IPR013785">
    <property type="entry name" value="Aldolase_TIM"/>
</dbReference>
<organism evidence="6 7">
    <name type="scientific">Novipirellula rosea</name>
    <dbReference type="NCBI Taxonomy" id="1031540"/>
    <lineage>
        <taxon>Bacteria</taxon>
        <taxon>Pseudomonadati</taxon>
        <taxon>Planctomycetota</taxon>
        <taxon>Planctomycetia</taxon>
        <taxon>Pirellulales</taxon>
        <taxon>Pirellulaceae</taxon>
        <taxon>Novipirellula</taxon>
    </lineage>
</organism>
<keyword evidence="7" id="KW-1185">Reference proteome</keyword>
<comment type="caution">
    <text evidence="6">The sequence shown here is derived from an EMBL/GenBank/DDBJ whole genome shotgun (WGS) entry which is preliminary data.</text>
</comment>
<dbReference type="Gene3D" id="3.20.20.70">
    <property type="entry name" value="Aldolase class I"/>
    <property type="match status" value="1"/>
</dbReference>
<gene>
    <name evidence="6" type="ORF">GCM10023156_24500</name>
</gene>
<name>A0ABP8MNC0_9BACT</name>
<accession>A0ABP8MNC0</accession>
<evidence type="ECO:0000256" key="5">
    <source>
        <dbReference type="RuleBase" id="RU003657"/>
    </source>
</evidence>
<sequence length="258" mass="27964">MMSGCSWLDATTREQIVAVVDLKAGIAVHAVAGNRQAYQPIAIGGKTAGDPFALVAHYRSLGIRSLYIADLDSILLGQPQIALLERLISPHSDLDEILVDIGLPERDTVASLLKSVRRRSNVFVIVASECATNATSLRRFEGALDYSQLVLGMDYRQGVFVGGDDSDDDWDSGGDWDSERDWLEFADQLGIDRVVALDTATVGTSRGPSIAEICSRIRRHFPSVKLYSGGGIRDASDVKLLQQAGCDRCLVATALLKR</sequence>
<protein>
    <submittedName>
        <fullName evidence="6">HisA/HisF-related TIM barrel protein</fullName>
    </submittedName>
</protein>
<proteinExistence type="inferred from homology"/>
<dbReference type="PANTHER" id="PTHR43090:SF2">
    <property type="entry name" value="1-(5-PHOSPHORIBOSYL)-5-[(5-PHOSPHORIBOSYLAMINO)METHYLIDENEAMINO] IMIDAZOLE-4-CARBOXAMIDE ISOMERASE"/>
    <property type="match status" value="1"/>
</dbReference>
<evidence type="ECO:0000256" key="4">
    <source>
        <dbReference type="ARBA" id="ARBA00029440"/>
    </source>
</evidence>
<evidence type="ECO:0000256" key="3">
    <source>
        <dbReference type="ARBA" id="ARBA00023102"/>
    </source>
</evidence>
<evidence type="ECO:0000313" key="6">
    <source>
        <dbReference type="EMBL" id="GAA4453457.1"/>
    </source>
</evidence>
<dbReference type="Proteomes" id="UP001500840">
    <property type="component" value="Unassembled WGS sequence"/>
</dbReference>
<comment type="pathway">
    <text evidence="4">Amino-acid biosynthesis.</text>
</comment>
<dbReference type="InterPro" id="IPR011060">
    <property type="entry name" value="RibuloseP-bd_barrel"/>
</dbReference>
<dbReference type="Pfam" id="PF00977">
    <property type="entry name" value="His_biosynth"/>
    <property type="match status" value="1"/>
</dbReference>
<evidence type="ECO:0000256" key="2">
    <source>
        <dbReference type="ARBA" id="ARBA00022605"/>
    </source>
</evidence>
<dbReference type="InterPro" id="IPR006062">
    <property type="entry name" value="His_biosynth"/>
</dbReference>
<dbReference type="SUPFAM" id="SSF51366">
    <property type="entry name" value="Ribulose-phoshate binding barrel"/>
    <property type="match status" value="1"/>
</dbReference>
<dbReference type="PANTHER" id="PTHR43090">
    <property type="entry name" value="1-(5-PHOSPHORIBOSYL)-5-[(5-PHOSPHORIBOSYLAMINO)METHYLIDENEAMINO] IMIDAZOLE-4-CARBOXAMIDE ISOMERASE"/>
    <property type="match status" value="1"/>
</dbReference>
<evidence type="ECO:0000256" key="1">
    <source>
        <dbReference type="ARBA" id="ARBA00009667"/>
    </source>
</evidence>
<evidence type="ECO:0000313" key="7">
    <source>
        <dbReference type="Proteomes" id="UP001500840"/>
    </source>
</evidence>
<dbReference type="EMBL" id="BAABGA010000030">
    <property type="protein sequence ID" value="GAA4453457.1"/>
    <property type="molecule type" value="Genomic_DNA"/>
</dbReference>
<dbReference type="InterPro" id="IPR044524">
    <property type="entry name" value="Isoase_HisA-like"/>
</dbReference>